<protein>
    <submittedName>
        <fullName evidence="1">Uncharacterized protein</fullName>
    </submittedName>
</protein>
<gene>
    <name evidence="1" type="ORF">PICST_30058</name>
</gene>
<dbReference type="HOGENOM" id="CLU_1184869_0_0_1"/>
<dbReference type="KEGG" id="pic:PICST_30058"/>
<dbReference type="AlphaFoldDB" id="A3LPS8"/>
<proteinExistence type="predicted"/>
<evidence type="ECO:0000313" key="1">
    <source>
        <dbReference type="EMBL" id="ABN64549.1"/>
    </source>
</evidence>
<organism evidence="1 2">
    <name type="scientific">Scheffersomyces stipitis (strain ATCC 58785 / CBS 6054 / NBRC 10063 / NRRL Y-11545)</name>
    <name type="common">Yeast</name>
    <name type="synonym">Pichia stipitis</name>
    <dbReference type="NCBI Taxonomy" id="322104"/>
    <lineage>
        <taxon>Eukaryota</taxon>
        <taxon>Fungi</taxon>
        <taxon>Dikarya</taxon>
        <taxon>Ascomycota</taxon>
        <taxon>Saccharomycotina</taxon>
        <taxon>Pichiomycetes</taxon>
        <taxon>Debaryomycetaceae</taxon>
        <taxon>Scheffersomyces</taxon>
    </lineage>
</organism>
<evidence type="ECO:0000313" key="2">
    <source>
        <dbReference type="Proteomes" id="UP000002258"/>
    </source>
</evidence>
<dbReference type="EMBL" id="CP000496">
    <property type="protein sequence ID" value="ABN64549.1"/>
    <property type="molecule type" value="Genomic_DNA"/>
</dbReference>
<name>A3LPS8_PICST</name>
<accession>A3LPS8</accession>
<dbReference type="Proteomes" id="UP000002258">
    <property type="component" value="Chromosome 2"/>
</dbReference>
<dbReference type="GeneID" id="4836736"/>
<keyword evidence="2" id="KW-1185">Reference proteome</keyword>
<dbReference type="InParanoid" id="A3LPS8"/>
<dbReference type="RefSeq" id="XP_001382578.1">
    <property type="nucleotide sequence ID" value="XM_001382541.1"/>
</dbReference>
<reference evidence="1 2" key="1">
    <citation type="journal article" date="2007" name="Nat. Biotechnol.">
        <title>Genome sequence of the lignocellulose-bioconverting and xylose-fermenting yeast Pichia stipitis.</title>
        <authorList>
            <person name="Jeffries T.W."/>
            <person name="Grigoriev I.V."/>
            <person name="Grimwood J."/>
            <person name="Laplaza J.M."/>
            <person name="Aerts A."/>
            <person name="Salamov A."/>
            <person name="Schmutz J."/>
            <person name="Lindquist E."/>
            <person name="Dehal P."/>
            <person name="Shapiro H."/>
            <person name="Jin Y.S."/>
            <person name="Passoth V."/>
            <person name="Richardson P.M."/>
        </authorList>
    </citation>
    <scope>NUCLEOTIDE SEQUENCE [LARGE SCALE GENOMIC DNA]</scope>
    <source>
        <strain evidence="2">ATCC 58785 / CBS 6054 / NBRC 10063 / NRRL Y-11545</strain>
    </source>
</reference>
<sequence>MELADFLTCSGTIADTPTATQVSKDLDLVKAVICWLAEFPGSPYNPETTVQEFVEAHSLLKVFGIFNQHRPSNLHPIVFDFKDKNNPQLRGRPKVKENKSSVTIGRLLLEQIDTIEMLANTFLLNTAYNGYDATKVNFSKAILFGSFPAIVDVAKFLIRLGTTLAGISSIAINAINFLQDRDRLALQTYLNSQSYFTGTLQSPNSSATANSVNSSTPYVPTGDPRKIATIARANALIQSLHWEISVLDEIIYSSMKKLHEIPAKTKVKTEK</sequence>